<dbReference type="Proteomes" id="UP000068026">
    <property type="component" value="Chromosome"/>
</dbReference>
<organism evidence="3 5">
    <name type="scientific">Anaerotignum propionicum DSM 1682</name>
    <dbReference type="NCBI Taxonomy" id="991789"/>
    <lineage>
        <taxon>Bacteria</taxon>
        <taxon>Bacillati</taxon>
        <taxon>Bacillota</taxon>
        <taxon>Clostridia</taxon>
        <taxon>Lachnospirales</taxon>
        <taxon>Anaerotignaceae</taxon>
        <taxon>Anaerotignum</taxon>
    </lineage>
</organism>
<feature type="domain" description="DNA topoisomerase type IA zn finger" evidence="1">
    <location>
        <begin position="119"/>
        <end position="158"/>
    </location>
</feature>
<dbReference type="Gene3D" id="3.30.65.10">
    <property type="entry name" value="Bacterial Topoisomerase I, domain 1"/>
    <property type="match status" value="1"/>
</dbReference>
<dbReference type="AlphaFoldDB" id="A0A0X8VC10"/>
<dbReference type="SUPFAM" id="SSF57783">
    <property type="entry name" value="Zinc beta-ribbon"/>
    <property type="match status" value="1"/>
</dbReference>
<evidence type="ECO:0000259" key="1">
    <source>
        <dbReference type="Pfam" id="PF01396"/>
    </source>
</evidence>
<dbReference type="GO" id="GO:0005694">
    <property type="term" value="C:chromosome"/>
    <property type="evidence" value="ECO:0007669"/>
    <property type="project" value="InterPro"/>
</dbReference>
<reference evidence="2 4" key="1">
    <citation type="journal article" date="2016" name="Genome Announc.">
        <title>Complete Genome Sequence of the Amino Acid-Fermenting Clostridium propionicum X2 (DSM 1682).</title>
        <authorList>
            <person name="Poehlein A."/>
            <person name="Schlien K."/>
            <person name="Chowdhury N.P."/>
            <person name="Gottschalk G."/>
            <person name="Buckel W."/>
            <person name="Daniel R."/>
        </authorList>
    </citation>
    <scope>NUCLEOTIDE SEQUENCE [LARGE SCALE GENOMIC DNA]</scope>
    <source>
        <strain evidence="2 4">X2</strain>
    </source>
</reference>
<dbReference type="EMBL" id="CP014223">
    <property type="protein sequence ID" value="AMJ40231.1"/>
    <property type="molecule type" value="Genomic_DNA"/>
</dbReference>
<evidence type="ECO:0000313" key="5">
    <source>
        <dbReference type="Proteomes" id="UP000184204"/>
    </source>
</evidence>
<dbReference type="KEGG" id="cpro:CPRO_06280"/>
<dbReference type="GO" id="GO:0003916">
    <property type="term" value="F:DNA topoisomerase activity"/>
    <property type="evidence" value="ECO:0007669"/>
    <property type="project" value="InterPro"/>
</dbReference>
<evidence type="ECO:0000313" key="3">
    <source>
        <dbReference type="EMBL" id="SHE47105.1"/>
    </source>
</evidence>
<dbReference type="InterPro" id="IPR013498">
    <property type="entry name" value="Topo_IA_Znf"/>
</dbReference>
<reference evidence="5" key="3">
    <citation type="submission" date="2016-11" db="EMBL/GenBank/DDBJ databases">
        <authorList>
            <person name="Jaros S."/>
            <person name="Januszkiewicz K."/>
            <person name="Wedrychowicz H."/>
        </authorList>
    </citation>
    <scope>NUCLEOTIDE SEQUENCE [LARGE SCALE GENOMIC DNA]</scope>
    <source>
        <strain evidence="5">DSM 1682</strain>
    </source>
</reference>
<dbReference type="EC" id="5.99.1.2" evidence="2"/>
<gene>
    <name evidence="2" type="primary">topA_1</name>
    <name evidence="2" type="ORF">CPRO_06280</name>
    <name evidence="3" type="ORF">SAMN02745151_00850</name>
</gene>
<keyword evidence="2" id="KW-0413">Isomerase</keyword>
<dbReference type="RefSeq" id="WP_066047756.1">
    <property type="nucleotide sequence ID" value="NZ_CP014223.1"/>
</dbReference>
<dbReference type="GO" id="GO:0003677">
    <property type="term" value="F:DNA binding"/>
    <property type="evidence" value="ECO:0007669"/>
    <property type="project" value="InterPro"/>
</dbReference>
<proteinExistence type="predicted"/>
<evidence type="ECO:0000313" key="2">
    <source>
        <dbReference type="EMBL" id="AMJ40231.1"/>
    </source>
</evidence>
<dbReference type="OrthoDB" id="1028010at2"/>
<reference evidence="4" key="2">
    <citation type="submission" date="2016-01" db="EMBL/GenBank/DDBJ databases">
        <authorList>
            <person name="Poehlein A."/>
            <person name="Schlien K."/>
            <person name="Gottschalk G."/>
            <person name="Buckel W."/>
            <person name="Daniel R."/>
        </authorList>
    </citation>
    <scope>NUCLEOTIDE SEQUENCE [LARGE SCALE GENOMIC DNA]</scope>
    <source>
        <strain evidence="4">X2</strain>
    </source>
</reference>
<name>A0A0X8VC10_ANAPI</name>
<protein>
    <submittedName>
        <fullName evidence="2">DNA topoisomerase 1</fullName>
        <ecNumber evidence="2">5.99.1.2</ecNumber>
    </submittedName>
    <submittedName>
        <fullName evidence="3">Topoisomerase DNA binding C4 zinc finger</fullName>
    </submittedName>
</protein>
<dbReference type="EMBL" id="FQUA01000002">
    <property type="protein sequence ID" value="SHE47105.1"/>
    <property type="molecule type" value="Genomic_DNA"/>
</dbReference>
<dbReference type="GO" id="GO:0006265">
    <property type="term" value="P:DNA topological change"/>
    <property type="evidence" value="ECO:0007669"/>
    <property type="project" value="InterPro"/>
</dbReference>
<dbReference type="Proteomes" id="UP000184204">
    <property type="component" value="Unassembled WGS sequence"/>
</dbReference>
<evidence type="ECO:0000313" key="4">
    <source>
        <dbReference type="Proteomes" id="UP000068026"/>
    </source>
</evidence>
<dbReference type="Pfam" id="PF01396">
    <property type="entry name" value="Zn_ribbon_Top1"/>
    <property type="match status" value="1"/>
</dbReference>
<keyword evidence="4" id="KW-1185">Reference proteome</keyword>
<sequence>MGFSFDTTYKSIIVFSERCELKNVTVQTPDVYVIKRNNIRKIVQSLSRTPVLTENDISEIYNVLSAHTKIDEELKQKHIEDIKNDIERPKQASFEVKKEIEKEAFGEEKRLPSEDDSKICPKCGAPMVLRIAQKGANKGAEFWGCSKFPKCRAIEQVEESHNNDVAKEAVEIEDVHKQLA</sequence>
<reference evidence="3" key="4">
    <citation type="submission" date="2016-11" db="EMBL/GenBank/DDBJ databases">
        <authorList>
            <person name="Varghese N."/>
            <person name="Submissions S."/>
        </authorList>
    </citation>
    <scope>NUCLEOTIDE SEQUENCE</scope>
    <source>
        <strain evidence="3">DSM 1682</strain>
    </source>
</reference>
<accession>A0A0X8VC10</accession>